<gene>
    <name evidence="2" type="ORF">JYZ213_LOCUS4686</name>
</gene>
<organism evidence="2 3">
    <name type="scientific">Adineta steineri</name>
    <dbReference type="NCBI Taxonomy" id="433720"/>
    <lineage>
        <taxon>Eukaryota</taxon>
        <taxon>Metazoa</taxon>
        <taxon>Spiralia</taxon>
        <taxon>Gnathifera</taxon>
        <taxon>Rotifera</taxon>
        <taxon>Eurotatoria</taxon>
        <taxon>Bdelloidea</taxon>
        <taxon>Adinetida</taxon>
        <taxon>Adinetidae</taxon>
        <taxon>Adineta</taxon>
    </lineage>
</organism>
<feature type="domain" description="Endonuclease/exonuclease/phosphatase" evidence="1">
    <location>
        <begin position="42"/>
        <end position="309"/>
    </location>
</feature>
<evidence type="ECO:0000313" key="3">
    <source>
        <dbReference type="Proteomes" id="UP000663845"/>
    </source>
</evidence>
<dbReference type="InterPro" id="IPR050410">
    <property type="entry name" value="CCR4/nocturin_mRNA_transcr"/>
</dbReference>
<dbReference type="SUPFAM" id="SSF56219">
    <property type="entry name" value="DNase I-like"/>
    <property type="match status" value="1"/>
</dbReference>
<dbReference type="Gene3D" id="3.60.10.10">
    <property type="entry name" value="Endonuclease/exonuclease/phosphatase"/>
    <property type="match status" value="1"/>
</dbReference>
<dbReference type="Pfam" id="PF03372">
    <property type="entry name" value="Exo_endo_phos"/>
    <property type="match status" value="1"/>
</dbReference>
<evidence type="ECO:0000259" key="1">
    <source>
        <dbReference type="Pfam" id="PF03372"/>
    </source>
</evidence>
<dbReference type="GO" id="GO:0000175">
    <property type="term" value="F:3'-5'-RNA exonuclease activity"/>
    <property type="evidence" value="ECO:0007669"/>
    <property type="project" value="TreeGrafter"/>
</dbReference>
<reference evidence="2" key="1">
    <citation type="submission" date="2021-02" db="EMBL/GenBank/DDBJ databases">
        <authorList>
            <person name="Nowell W R."/>
        </authorList>
    </citation>
    <scope>NUCLEOTIDE SEQUENCE</scope>
</reference>
<dbReference type="EMBL" id="CAJNOG010000026">
    <property type="protein sequence ID" value="CAF0790156.1"/>
    <property type="molecule type" value="Genomic_DNA"/>
</dbReference>
<dbReference type="InterPro" id="IPR005135">
    <property type="entry name" value="Endo/exonuclease/phosphatase"/>
</dbReference>
<protein>
    <recommendedName>
        <fullName evidence="1">Endonuclease/exonuclease/phosphatase domain-containing protein</fullName>
    </recommendedName>
</protein>
<dbReference type="InterPro" id="IPR036691">
    <property type="entry name" value="Endo/exonu/phosph_ase_sf"/>
</dbReference>
<dbReference type="AlphaFoldDB" id="A0A813RVN7"/>
<accession>A0A813RVN7</accession>
<dbReference type="PANTHER" id="PTHR12121">
    <property type="entry name" value="CARBON CATABOLITE REPRESSOR PROTEIN 4"/>
    <property type="match status" value="1"/>
</dbReference>
<comment type="caution">
    <text evidence="2">The sequence shown here is derived from an EMBL/GenBank/DDBJ whole genome shotgun (WGS) entry which is preliminary data.</text>
</comment>
<evidence type="ECO:0000313" key="2">
    <source>
        <dbReference type="EMBL" id="CAF0790156.1"/>
    </source>
</evidence>
<name>A0A813RVN7_9BILA</name>
<dbReference type="Proteomes" id="UP000663845">
    <property type="component" value="Unassembled WGS sequence"/>
</dbReference>
<proteinExistence type="predicted"/>
<dbReference type="PANTHER" id="PTHR12121:SF101">
    <property type="entry name" value="ENDONUCLEASE_EXONUCLEASE_PHOSPHATASE DOMAIN-CONTAINING PROTEIN"/>
    <property type="match status" value="1"/>
</dbReference>
<sequence>MTVRIVSYNILVPIYADQPEYFFKCQPEFLKTDYRWNLIESQLEQEIVNHENTIICLQELSLTLFPKFELFFRRLNYSLTHSLYGQQYNDYMGVGIAIPISMQLKTVSIIKMGDHLKSMKKSQGNTWNIFLRGWNLYQSMMSKIKLYAIDPWELAMGRNNTLICLQVIIDNKPLYIGTYHMPCMYKEPNVMAIHSSVVKDLMFELVNGQDFILAGDFNIKPRDICYKVLTDKDYTDYRFPKSNTYEISYQPNTEQILKSAYREKNGTEPAYTNYAYTQNTPNFCETLDYIFFNGHLTVENVLELPDRPSSESYPDETHPSNHLMIAATFRLS</sequence>